<reference evidence="2" key="1">
    <citation type="journal article" date="2022" name="bioRxiv">
        <title>Sequencing and chromosome-scale assembly of the giantPleurodeles waltlgenome.</title>
        <authorList>
            <person name="Brown T."/>
            <person name="Elewa A."/>
            <person name="Iarovenko S."/>
            <person name="Subramanian E."/>
            <person name="Araus A.J."/>
            <person name="Petzold A."/>
            <person name="Susuki M."/>
            <person name="Suzuki K.-i.T."/>
            <person name="Hayashi T."/>
            <person name="Toyoda A."/>
            <person name="Oliveira C."/>
            <person name="Osipova E."/>
            <person name="Leigh N.D."/>
            <person name="Simon A."/>
            <person name="Yun M.H."/>
        </authorList>
    </citation>
    <scope>NUCLEOTIDE SEQUENCE</scope>
    <source>
        <strain evidence="2">20211129_DDA</strain>
        <tissue evidence="2">Liver</tissue>
    </source>
</reference>
<sequence>MEASSLTKRQYRPGTESLGGAGDLEQGRYLNGWDPRPPCHCDPGRSVIVTPWEELDPSHPSLRAGNSREYTEYGLLAGLTPERGVFEWALGWRERKVDLPVALDSLALPWMPGWNLWGLCL</sequence>
<feature type="region of interest" description="Disordered" evidence="1">
    <location>
        <begin position="1"/>
        <end position="24"/>
    </location>
</feature>
<evidence type="ECO:0000313" key="3">
    <source>
        <dbReference type="Proteomes" id="UP001066276"/>
    </source>
</evidence>
<organism evidence="2 3">
    <name type="scientific">Pleurodeles waltl</name>
    <name type="common">Iberian ribbed newt</name>
    <dbReference type="NCBI Taxonomy" id="8319"/>
    <lineage>
        <taxon>Eukaryota</taxon>
        <taxon>Metazoa</taxon>
        <taxon>Chordata</taxon>
        <taxon>Craniata</taxon>
        <taxon>Vertebrata</taxon>
        <taxon>Euteleostomi</taxon>
        <taxon>Amphibia</taxon>
        <taxon>Batrachia</taxon>
        <taxon>Caudata</taxon>
        <taxon>Salamandroidea</taxon>
        <taxon>Salamandridae</taxon>
        <taxon>Pleurodelinae</taxon>
        <taxon>Pleurodeles</taxon>
    </lineage>
</organism>
<accession>A0AAV7VYJ0</accession>
<evidence type="ECO:0000313" key="2">
    <source>
        <dbReference type="EMBL" id="KAJ1205451.1"/>
    </source>
</evidence>
<gene>
    <name evidence="2" type="ORF">NDU88_000886</name>
</gene>
<evidence type="ECO:0000256" key="1">
    <source>
        <dbReference type="SAM" id="MobiDB-lite"/>
    </source>
</evidence>
<keyword evidence="3" id="KW-1185">Reference proteome</keyword>
<comment type="caution">
    <text evidence="2">The sequence shown here is derived from an EMBL/GenBank/DDBJ whole genome shotgun (WGS) entry which is preliminary data.</text>
</comment>
<dbReference type="Proteomes" id="UP001066276">
    <property type="component" value="Chromosome 1_2"/>
</dbReference>
<protein>
    <submittedName>
        <fullName evidence="2">Uncharacterized protein</fullName>
    </submittedName>
</protein>
<dbReference type="EMBL" id="JANPWB010000002">
    <property type="protein sequence ID" value="KAJ1205451.1"/>
    <property type="molecule type" value="Genomic_DNA"/>
</dbReference>
<proteinExistence type="predicted"/>
<name>A0AAV7VYJ0_PLEWA</name>
<dbReference type="AlphaFoldDB" id="A0AAV7VYJ0"/>